<evidence type="ECO:0000313" key="1">
    <source>
        <dbReference type="EMBL" id="MBA9079182.1"/>
    </source>
</evidence>
<comment type="caution">
    <text evidence="1">The sequence shown here is derived from an EMBL/GenBank/DDBJ whole genome shotgun (WGS) entry which is preliminary data.</text>
</comment>
<keyword evidence="2" id="KW-1185">Reference proteome</keyword>
<dbReference type="EMBL" id="JACJIQ010000019">
    <property type="protein sequence ID" value="MBA9079182.1"/>
    <property type="molecule type" value="Genomic_DNA"/>
</dbReference>
<gene>
    <name evidence="1" type="ORF">FHS90_003917</name>
</gene>
<sequence length="186" mass="21039">MNPKGYHAYSPEFTGDMKVKTTQFRGVAIDAEKYQGLLNEKAVPYLESILKGYGGIFAIGKFDINPRYTGLVVRQHSQYSDTQVALLLWDKQRNQLIKGLELADTFGDAGWFFDTESWIIEYAPNGKLVIVSRTKNFDPNEDFTSGTVSDSTKVSRFNGGKFVSTTTATSDTTKYKLKRWKQYKAD</sequence>
<name>A0A839GJZ5_9BACT</name>
<dbReference type="Proteomes" id="UP000563094">
    <property type="component" value="Unassembled WGS sequence"/>
</dbReference>
<organism evidence="1 2">
    <name type="scientific">Rufibacter quisquiliarum</name>
    <dbReference type="NCBI Taxonomy" id="1549639"/>
    <lineage>
        <taxon>Bacteria</taxon>
        <taxon>Pseudomonadati</taxon>
        <taxon>Bacteroidota</taxon>
        <taxon>Cytophagia</taxon>
        <taxon>Cytophagales</taxon>
        <taxon>Hymenobacteraceae</taxon>
        <taxon>Rufibacter</taxon>
    </lineage>
</organism>
<dbReference type="RefSeq" id="WP_182514153.1">
    <property type="nucleotide sequence ID" value="NZ_JACJIQ010000019.1"/>
</dbReference>
<evidence type="ECO:0000313" key="2">
    <source>
        <dbReference type="Proteomes" id="UP000563094"/>
    </source>
</evidence>
<proteinExistence type="predicted"/>
<accession>A0A839GJZ5</accession>
<reference evidence="1 2" key="1">
    <citation type="submission" date="2020-08" db="EMBL/GenBank/DDBJ databases">
        <title>Genomic Encyclopedia of Type Strains, Phase IV (KMG-IV): sequencing the most valuable type-strain genomes for metagenomic binning, comparative biology and taxonomic classification.</title>
        <authorList>
            <person name="Goeker M."/>
        </authorList>
    </citation>
    <scope>NUCLEOTIDE SEQUENCE [LARGE SCALE GENOMIC DNA]</scope>
    <source>
        <strain evidence="1 2">DSM 29854</strain>
    </source>
</reference>
<dbReference type="AlphaFoldDB" id="A0A839GJZ5"/>
<protein>
    <submittedName>
        <fullName evidence="1">Uncharacterized protein</fullName>
    </submittedName>
</protein>